<dbReference type="PANTHER" id="PTHR39339:SF1">
    <property type="entry name" value="CHAD DOMAIN-CONTAINING PROTEIN"/>
    <property type="match status" value="1"/>
</dbReference>
<feature type="region of interest" description="Disordered" evidence="1">
    <location>
        <begin position="75"/>
        <end position="94"/>
    </location>
</feature>
<evidence type="ECO:0000313" key="4">
    <source>
        <dbReference type="EMBL" id="GAA3510033.1"/>
    </source>
</evidence>
<dbReference type="Pfam" id="PF01928">
    <property type="entry name" value="CYTH"/>
    <property type="match status" value="1"/>
</dbReference>
<sequence length="504" mass="55528">MVGVRSQLEVEQKFAVPESFRLADVPFPHRLHADGTLHLESTYVDTADLRLAAHGITLRRRTGGTDDGWHLKLPGPDGRLEVHEPPGPEGTMPPESLRRLVAVHVRDEPLVPVARLRTTRAVHRLRDGRRVLAEVVEDDVTAEALGDDVMLSTWREVEVELVDGGPDVLEELAAALVAAGATDPPAPSKLVRALGDRLQSPADPPRAPSPRDPAGDVVLAYLTEQVAALKDADPGMRRDADDAVHQMRVASRRLRSALKTFRPVLDRARTDVVRGELRWLAHALGDARDTEVLHARLRELLGAEGHPDRDAAAARVDAELGSRYDRAHREVLSDLDSPRYFRLLDELDALVASPPLTDAAGRPAQEVLPRTARKAYRELRRLHDGAHAADSAEERETLLHEVRKAAKRARYAGEALRPAFGKDAKKFAAAMEEVQDVLGEHRDGVIAGQTVAGLATRAREEGEDTFELGRLAGLEEARSAAAEAAYDEAWRSASRKRLRRWTRR</sequence>
<protein>
    <submittedName>
        <fullName evidence="4">CYTH and CHAD domain-containing protein</fullName>
    </submittedName>
</protein>
<dbReference type="EMBL" id="BAABBA010000027">
    <property type="protein sequence ID" value="GAA3510033.1"/>
    <property type="molecule type" value="Genomic_DNA"/>
</dbReference>
<dbReference type="InterPro" id="IPR007899">
    <property type="entry name" value="CHAD_dom"/>
</dbReference>
<dbReference type="Pfam" id="PF05235">
    <property type="entry name" value="CHAD"/>
    <property type="match status" value="1"/>
</dbReference>
<dbReference type="PROSITE" id="PS51708">
    <property type="entry name" value="CHAD"/>
    <property type="match status" value="1"/>
</dbReference>
<accession>A0ABP6ULD5</accession>
<name>A0ABP6ULD5_9MICO</name>
<evidence type="ECO:0000256" key="1">
    <source>
        <dbReference type="SAM" id="MobiDB-lite"/>
    </source>
</evidence>
<dbReference type="InterPro" id="IPR038186">
    <property type="entry name" value="CHAD_dom_sf"/>
</dbReference>
<dbReference type="Gene3D" id="1.40.20.10">
    <property type="entry name" value="CHAD domain"/>
    <property type="match status" value="1"/>
</dbReference>
<evidence type="ECO:0000313" key="5">
    <source>
        <dbReference type="Proteomes" id="UP001499841"/>
    </source>
</evidence>
<dbReference type="Gene3D" id="2.40.320.10">
    <property type="entry name" value="Hypothetical Protein Pfu-838710-001"/>
    <property type="match status" value="1"/>
</dbReference>
<dbReference type="InterPro" id="IPR033469">
    <property type="entry name" value="CYTH-like_dom_sf"/>
</dbReference>
<organism evidence="4 5">
    <name type="scientific">Georgenia daeguensis</name>
    <dbReference type="NCBI Taxonomy" id="908355"/>
    <lineage>
        <taxon>Bacteria</taxon>
        <taxon>Bacillati</taxon>
        <taxon>Actinomycetota</taxon>
        <taxon>Actinomycetes</taxon>
        <taxon>Micrococcales</taxon>
        <taxon>Bogoriellaceae</taxon>
        <taxon>Georgenia</taxon>
    </lineage>
</organism>
<dbReference type="Proteomes" id="UP001499841">
    <property type="component" value="Unassembled WGS sequence"/>
</dbReference>
<dbReference type="CDD" id="cd07374">
    <property type="entry name" value="CYTH-like_Pase"/>
    <property type="match status" value="1"/>
</dbReference>
<comment type="caution">
    <text evidence="4">The sequence shown here is derived from an EMBL/GenBank/DDBJ whole genome shotgun (WGS) entry which is preliminary data.</text>
</comment>
<evidence type="ECO:0000259" key="3">
    <source>
        <dbReference type="PROSITE" id="PS51708"/>
    </source>
</evidence>
<keyword evidence="5" id="KW-1185">Reference proteome</keyword>
<reference evidence="5" key="1">
    <citation type="journal article" date="2019" name="Int. J. Syst. Evol. Microbiol.">
        <title>The Global Catalogue of Microorganisms (GCM) 10K type strain sequencing project: providing services to taxonomists for standard genome sequencing and annotation.</title>
        <authorList>
            <consortium name="The Broad Institute Genomics Platform"/>
            <consortium name="The Broad Institute Genome Sequencing Center for Infectious Disease"/>
            <person name="Wu L."/>
            <person name="Ma J."/>
        </authorList>
    </citation>
    <scope>NUCLEOTIDE SEQUENCE [LARGE SCALE GENOMIC DNA]</scope>
    <source>
        <strain evidence="5">JCM 17459</strain>
    </source>
</reference>
<feature type="domain" description="CHAD" evidence="3">
    <location>
        <begin position="211"/>
        <end position="495"/>
    </location>
</feature>
<dbReference type="PANTHER" id="PTHR39339">
    <property type="entry name" value="SLR1444 PROTEIN"/>
    <property type="match status" value="1"/>
</dbReference>
<feature type="domain" description="CYTH" evidence="2">
    <location>
        <begin position="7"/>
        <end position="200"/>
    </location>
</feature>
<dbReference type="PROSITE" id="PS51707">
    <property type="entry name" value="CYTH"/>
    <property type="match status" value="1"/>
</dbReference>
<gene>
    <name evidence="4" type="ORF">GCM10022262_37290</name>
</gene>
<proteinExistence type="predicted"/>
<dbReference type="SMART" id="SM00880">
    <property type="entry name" value="CHAD"/>
    <property type="match status" value="1"/>
</dbReference>
<dbReference type="SUPFAM" id="SSF55154">
    <property type="entry name" value="CYTH-like phosphatases"/>
    <property type="match status" value="1"/>
</dbReference>
<evidence type="ECO:0000259" key="2">
    <source>
        <dbReference type="PROSITE" id="PS51707"/>
    </source>
</evidence>
<dbReference type="SMART" id="SM01118">
    <property type="entry name" value="CYTH"/>
    <property type="match status" value="1"/>
</dbReference>
<dbReference type="InterPro" id="IPR023577">
    <property type="entry name" value="CYTH_domain"/>
</dbReference>